<dbReference type="PRINTS" id="PR00038">
    <property type="entry name" value="HTHLUXR"/>
</dbReference>
<sequence length="200" mass="21871">MLICDDIYFTSGFTALAEREGIACQQVTTEQYAAGLVFTGTVLIDLVSWCRSGRVESSSLAWPGNYPPDAGFIISCPGQKNIMDLICGGCFKLERKSTPGEISRLFAADSLPQPLCACKPLTSRESEILTLRLSGMSTRKIALTLRIHVKTVYAHLYNILMKSGCKSLIGFYALALPLSEMLCRLSAGQNGEETAMETRR</sequence>
<name>A0A506Q479_9GAMM</name>
<dbReference type="EMBL" id="VHJA01000060">
    <property type="protein sequence ID" value="TPV40606.1"/>
    <property type="molecule type" value="Genomic_DNA"/>
</dbReference>
<dbReference type="GO" id="GO:0003677">
    <property type="term" value="F:DNA binding"/>
    <property type="evidence" value="ECO:0007669"/>
    <property type="project" value="UniProtKB-KW"/>
</dbReference>
<evidence type="ECO:0000259" key="2">
    <source>
        <dbReference type="PROSITE" id="PS50043"/>
    </source>
</evidence>
<dbReference type="SUPFAM" id="SSF46894">
    <property type="entry name" value="C-terminal effector domain of the bipartite response regulators"/>
    <property type="match status" value="1"/>
</dbReference>
<evidence type="ECO:0000256" key="1">
    <source>
        <dbReference type="ARBA" id="ARBA00023125"/>
    </source>
</evidence>
<gene>
    <name evidence="3" type="ORF">FJW01_12940</name>
</gene>
<dbReference type="InterPro" id="IPR036388">
    <property type="entry name" value="WH-like_DNA-bd_sf"/>
</dbReference>
<dbReference type="Gene3D" id="1.10.10.10">
    <property type="entry name" value="Winged helix-like DNA-binding domain superfamily/Winged helix DNA-binding domain"/>
    <property type="match status" value="1"/>
</dbReference>
<dbReference type="OrthoDB" id="6623657at2"/>
<keyword evidence="1" id="KW-0238">DNA-binding</keyword>
<dbReference type="SMART" id="SM00421">
    <property type="entry name" value="HTH_LUXR"/>
    <property type="match status" value="1"/>
</dbReference>
<protein>
    <submittedName>
        <fullName evidence="3">Helix-turn-helix transcriptional regulator</fullName>
    </submittedName>
</protein>
<dbReference type="PROSITE" id="PS00622">
    <property type="entry name" value="HTH_LUXR_1"/>
    <property type="match status" value="1"/>
</dbReference>
<comment type="caution">
    <text evidence="3">The sequence shown here is derived from an EMBL/GenBank/DDBJ whole genome shotgun (WGS) entry which is preliminary data.</text>
</comment>
<dbReference type="AlphaFoldDB" id="A0A506Q479"/>
<dbReference type="GO" id="GO:0006355">
    <property type="term" value="P:regulation of DNA-templated transcription"/>
    <property type="evidence" value="ECO:0007669"/>
    <property type="project" value="InterPro"/>
</dbReference>
<dbReference type="Proteomes" id="UP000317747">
    <property type="component" value="Unassembled WGS sequence"/>
</dbReference>
<evidence type="ECO:0000313" key="4">
    <source>
        <dbReference type="Proteomes" id="UP000317747"/>
    </source>
</evidence>
<keyword evidence="4" id="KW-1185">Reference proteome</keyword>
<dbReference type="CDD" id="cd06170">
    <property type="entry name" value="LuxR_C_like"/>
    <property type="match status" value="1"/>
</dbReference>
<dbReference type="InterPro" id="IPR016032">
    <property type="entry name" value="Sig_transdc_resp-reg_C-effctor"/>
</dbReference>
<evidence type="ECO:0000313" key="3">
    <source>
        <dbReference type="EMBL" id="TPV40606.1"/>
    </source>
</evidence>
<proteinExistence type="predicted"/>
<accession>A0A506Q479</accession>
<feature type="domain" description="HTH luxR-type" evidence="2">
    <location>
        <begin position="114"/>
        <end position="179"/>
    </location>
</feature>
<dbReference type="Pfam" id="PF00196">
    <property type="entry name" value="GerE"/>
    <property type="match status" value="1"/>
</dbReference>
<reference evidence="3 4" key="1">
    <citation type="submission" date="2019-06" db="EMBL/GenBank/DDBJ databases">
        <title>Taxogenomics and systematics of the genus Pantoea.</title>
        <authorList>
            <person name="Tambong J.T."/>
        </authorList>
    </citation>
    <scope>NUCLEOTIDE SEQUENCE [LARGE SCALE GENOMIC DNA]</scope>
    <source>
        <strain evidence="3 4">LMG 24200</strain>
    </source>
</reference>
<dbReference type="InterPro" id="IPR000792">
    <property type="entry name" value="Tscrpt_reg_LuxR_C"/>
</dbReference>
<dbReference type="PROSITE" id="PS50043">
    <property type="entry name" value="HTH_LUXR_2"/>
    <property type="match status" value="1"/>
</dbReference>
<organism evidence="3 4">
    <name type="scientific">Pantoea deleyi</name>
    <dbReference type="NCBI Taxonomy" id="470932"/>
    <lineage>
        <taxon>Bacteria</taxon>
        <taxon>Pseudomonadati</taxon>
        <taxon>Pseudomonadota</taxon>
        <taxon>Gammaproteobacteria</taxon>
        <taxon>Enterobacterales</taxon>
        <taxon>Erwiniaceae</taxon>
        <taxon>Pantoea</taxon>
    </lineage>
</organism>